<dbReference type="AlphaFoldDB" id="A0A2M8G2A0"/>
<reference evidence="2" key="1">
    <citation type="submission" date="2017-09" db="EMBL/GenBank/DDBJ databases">
        <title>Depth-based differentiation of microbial function through sediment-hosted aquifers and enrichment of novel symbionts in the deep terrestrial subsurface.</title>
        <authorList>
            <person name="Probst A.J."/>
            <person name="Ladd B."/>
            <person name="Jarett J.K."/>
            <person name="Geller-Mcgrath D.E."/>
            <person name="Sieber C.M.K."/>
            <person name="Emerson J.B."/>
            <person name="Anantharaman K."/>
            <person name="Thomas B.C."/>
            <person name="Malmstrom R."/>
            <person name="Stieglmeier M."/>
            <person name="Klingl A."/>
            <person name="Woyke T."/>
            <person name="Ryan C.M."/>
            <person name="Banfield J.F."/>
        </authorList>
    </citation>
    <scope>NUCLEOTIDE SEQUENCE [LARGE SCALE GENOMIC DNA]</scope>
</reference>
<evidence type="ECO:0000313" key="2">
    <source>
        <dbReference type="Proteomes" id="UP000230051"/>
    </source>
</evidence>
<name>A0A2M8G2A0_9BACT</name>
<comment type="caution">
    <text evidence="1">The sequence shown here is derived from an EMBL/GenBank/DDBJ whole genome shotgun (WGS) entry which is preliminary data.</text>
</comment>
<dbReference type="EMBL" id="PFQW01000022">
    <property type="protein sequence ID" value="PJC65774.1"/>
    <property type="molecule type" value="Genomic_DNA"/>
</dbReference>
<evidence type="ECO:0000313" key="1">
    <source>
        <dbReference type="EMBL" id="PJC65774.1"/>
    </source>
</evidence>
<sequence>MAITSPFKIGGAVVGAWAGLGKKAWGATGGKATKWAGQEAKERASDAALRARLAVARTKPYQKTLGDKSAIGQWRTGVRSARAERRLRLEGPQMVREKQEKDARIDAAYNLANDKRTPSLMKKRMVSLIRTDNLDERKTYDNWGLKALLDDLKFNTNGTLVTSGNNDGSPTAINKKKRYTDTEGMREQMAKIEQIKYLLRRRNQLDPTIERPIADNLISGNAVTINGVPRTLEFLDTSPVSRGQPAVRNRDIRRLDPSGFASSAVPLEQIPTQGAPAEEAGEQTPDERTADLSRTEELLEQILEKTGRTEEIDKKAADAIKPTGLGVGAAIVPEIDVRIKGIDPAIAEQLRILQTRVAKANGAQALRLQQQQEATLQTVAQQLKSGQSPEEIEKLVAQGQSLLEGGDVEGARNIALQINPAAGPSLDLTQKGSTHE</sequence>
<protein>
    <submittedName>
        <fullName evidence="1">Uncharacterized protein</fullName>
    </submittedName>
</protein>
<organism evidence="1 2">
    <name type="scientific">Candidatus Berkelbacteria bacterium CG_4_9_14_0_2_um_filter_42_30</name>
    <dbReference type="NCBI Taxonomy" id="1974506"/>
    <lineage>
        <taxon>Bacteria</taxon>
        <taxon>Candidatus Berkelbacteria</taxon>
    </lineage>
</organism>
<gene>
    <name evidence="1" type="ORF">CO019_00905</name>
</gene>
<accession>A0A2M8G2A0</accession>
<dbReference type="Proteomes" id="UP000230051">
    <property type="component" value="Unassembled WGS sequence"/>
</dbReference>
<proteinExistence type="predicted"/>